<evidence type="ECO:0000313" key="5">
    <source>
        <dbReference type="EMBL" id="AOE49528.1"/>
    </source>
</evidence>
<feature type="transmembrane region" description="Helical" evidence="4">
    <location>
        <begin position="30"/>
        <end position="48"/>
    </location>
</feature>
<feature type="repeat" description="TPR" evidence="3">
    <location>
        <begin position="665"/>
        <end position="698"/>
    </location>
</feature>
<dbReference type="PROSITE" id="PS50005">
    <property type="entry name" value="TPR"/>
    <property type="match status" value="3"/>
</dbReference>
<dbReference type="Gene3D" id="3.40.50.10610">
    <property type="entry name" value="ABC-type transport auxiliary lipoprotein component"/>
    <property type="match status" value="1"/>
</dbReference>
<keyword evidence="6" id="KW-1185">Reference proteome</keyword>
<evidence type="ECO:0000256" key="2">
    <source>
        <dbReference type="ARBA" id="ARBA00022803"/>
    </source>
</evidence>
<dbReference type="InterPro" id="IPR011990">
    <property type="entry name" value="TPR-like_helical_dom_sf"/>
</dbReference>
<protein>
    <submittedName>
        <fullName evidence="5">Uncharacterized protein</fullName>
    </submittedName>
</protein>
<feature type="repeat" description="TPR" evidence="3">
    <location>
        <begin position="598"/>
        <end position="631"/>
    </location>
</feature>
<dbReference type="SUPFAM" id="SSF48452">
    <property type="entry name" value="TPR-like"/>
    <property type="match status" value="2"/>
</dbReference>
<keyword evidence="1" id="KW-0677">Repeat</keyword>
<dbReference type="InterPro" id="IPR019734">
    <property type="entry name" value="TPR_rpt"/>
</dbReference>
<feature type="repeat" description="TPR" evidence="3">
    <location>
        <begin position="530"/>
        <end position="563"/>
    </location>
</feature>
<accession>A0A1B3B9U7</accession>
<keyword evidence="4" id="KW-1133">Transmembrane helix</keyword>
<dbReference type="KEGG" id="ksd:KS2013_805"/>
<keyword evidence="2 3" id="KW-0802">TPR repeat</keyword>
<evidence type="ECO:0000256" key="3">
    <source>
        <dbReference type="PROSITE-ProRule" id="PRU00339"/>
    </source>
</evidence>
<feature type="transmembrane region" description="Helical" evidence="4">
    <location>
        <begin position="60"/>
        <end position="83"/>
    </location>
</feature>
<dbReference type="Gene3D" id="1.25.40.10">
    <property type="entry name" value="Tetratricopeptide repeat domain"/>
    <property type="match status" value="2"/>
</dbReference>
<feature type="transmembrane region" description="Helical" evidence="4">
    <location>
        <begin position="279"/>
        <end position="300"/>
    </location>
</feature>
<dbReference type="Proteomes" id="UP000094147">
    <property type="component" value="Chromosome"/>
</dbReference>
<evidence type="ECO:0000256" key="1">
    <source>
        <dbReference type="ARBA" id="ARBA00022737"/>
    </source>
</evidence>
<dbReference type="PANTHER" id="PTHR12558">
    <property type="entry name" value="CELL DIVISION CYCLE 16,23,27"/>
    <property type="match status" value="1"/>
</dbReference>
<evidence type="ECO:0000256" key="4">
    <source>
        <dbReference type="SAM" id="Phobius"/>
    </source>
</evidence>
<dbReference type="SMART" id="SM00028">
    <property type="entry name" value="TPR"/>
    <property type="match status" value="6"/>
</dbReference>
<proteinExistence type="predicted"/>
<dbReference type="PANTHER" id="PTHR12558:SF13">
    <property type="entry name" value="CELL DIVISION CYCLE PROTEIN 27 HOMOLOG"/>
    <property type="match status" value="1"/>
</dbReference>
<keyword evidence="4" id="KW-0472">Membrane</keyword>
<dbReference type="Pfam" id="PF13414">
    <property type="entry name" value="TPR_11"/>
    <property type="match status" value="1"/>
</dbReference>
<evidence type="ECO:0000313" key="6">
    <source>
        <dbReference type="Proteomes" id="UP000094147"/>
    </source>
</evidence>
<name>A0A1B3B9U7_9GAMM</name>
<sequence>MSWATTGRAMKLNGKNSWQIFIKELNRRKVVQLVLAYIAFSWLVVQVTDVLVDAFEAPEWIIRTVFIVLIIGLPVVAILSWVFDVTSHGIIKTRELPHPSQLDIKAIPIIFHAALSKELSYKETRKQLKDYVIWSEDYDSLSSVLNDRDCMILFPNSVDALRFAIRIQNHSQKIDLPLTISIIEAPDDYQSDNAELKELARGRALSIDSRPGAIVTTETVKDTILNRGIEAVESAFHPINNAHSVIEQTEYIIEPENICDLNKTLKSYRDTVLYQQTPVGLKIAALLFLTVVAAVLWKFVPSIQADKYRNLAVLPLVNSSTDKTTSQNFVSGFSEDIFNHIAHIPELNLISRRSSQAISENQHSVQEIGDLLNADLILEGTISKHREEVKVNLWLTDSSDGIEVWNKAFIASDSDLLLINRQIIQELSAYLDIQTDAVSVANLTDNPSKKVYPEFLEAKGLLKQPPTQERLSKVEQKLQLVLDQQPNFAPAVAGLCVMYIRWYTLTLDNAHFDRAERECKKANKLDNDNIDVLLALATLYTKKNAYQLAQNYTDRAQAINPSDVDVLHAKAELMAAKSDFGSAVKILNQALQIEPGYWRLYVKLGHIHIRQGNWQQSIVNLQKALQINPNEAYLYNWLGSAFAMQGNFIKAAETYENGLHLEKTSVILANIGNMSYYAGDFKKAVNYYLQAIQIDPTDYRYWLNLADAKDQLEADEFEVQNHYQHALDLALELLTVSPENSEARVIAAWSYAQLDESSKAQKEMTNALQLSPEDPNILFMAALVSARTGQQDKGKALLEQSIQYGFPKAIIDASPIVKQLELI</sequence>
<keyword evidence="4" id="KW-0812">Transmembrane</keyword>
<dbReference type="EMBL" id="CP012418">
    <property type="protein sequence ID" value="AOE49528.1"/>
    <property type="molecule type" value="Genomic_DNA"/>
</dbReference>
<gene>
    <name evidence="5" type="ORF">KS2013_805</name>
</gene>
<dbReference type="STRING" id="1144748.KS2013_805"/>
<reference evidence="6" key="1">
    <citation type="submission" date="2015-08" db="EMBL/GenBank/DDBJ databases">
        <authorList>
            <person name="Kim K.M."/>
        </authorList>
    </citation>
    <scope>NUCLEOTIDE SEQUENCE [LARGE SCALE GENOMIC DNA]</scope>
    <source>
        <strain evidence="6">KCTC 23892</strain>
    </source>
</reference>
<dbReference type="Pfam" id="PF07719">
    <property type="entry name" value="TPR_2"/>
    <property type="match status" value="1"/>
</dbReference>
<dbReference type="InterPro" id="IPR013105">
    <property type="entry name" value="TPR_2"/>
</dbReference>
<organism evidence="5 6">
    <name type="scientific">Kangiella sediminilitoris</name>
    <dbReference type="NCBI Taxonomy" id="1144748"/>
    <lineage>
        <taxon>Bacteria</taxon>
        <taxon>Pseudomonadati</taxon>
        <taxon>Pseudomonadota</taxon>
        <taxon>Gammaproteobacteria</taxon>
        <taxon>Kangiellales</taxon>
        <taxon>Kangiellaceae</taxon>
        <taxon>Kangiella</taxon>
    </lineage>
</organism>
<dbReference type="AlphaFoldDB" id="A0A1B3B9U7"/>